<organism evidence="1 2">
    <name type="scientific">Rhizopogon vinicolor AM-OR11-026</name>
    <dbReference type="NCBI Taxonomy" id="1314800"/>
    <lineage>
        <taxon>Eukaryota</taxon>
        <taxon>Fungi</taxon>
        <taxon>Dikarya</taxon>
        <taxon>Basidiomycota</taxon>
        <taxon>Agaricomycotina</taxon>
        <taxon>Agaricomycetes</taxon>
        <taxon>Agaricomycetidae</taxon>
        <taxon>Boletales</taxon>
        <taxon>Suillineae</taxon>
        <taxon>Rhizopogonaceae</taxon>
        <taxon>Rhizopogon</taxon>
    </lineage>
</organism>
<dbReference type="InParanoid" id="A0A1B7N4S8"/>
<sequence length="268" mass="29279">MSNGHLFSMLPESYGENIAVSAGQVPAFTAFPTPFSSAPGHTDPVPSFSLPYVVQQHTDSRADQALMQSEPTLLTFIDLLTDRFIYRMFLNCLAEILVARRSGVTMDEGQYGSSVNFQATSGDEHADTSMSQQSMLQHIQLEGQVAEQSYGPFLPLQGSGGISHPPLDAAPVPGIFGDADYGCSAVVTQNGTSSEQTLYQQPHPGVVQAGQKEVHCTFNGCTKVIRKDGLTRHVNETHLKVAKGYCTHCARPFKRLYLKRKHEVTCRD</sequence>
<evidence type="ECO:0000313" key="1">
    <source>
        <dbReference type="EMBL" id="OAX39865.1"/>
    </source>
</evidence>
<dbReference type="Proteomes" id="UP000092154">
    <property type="component" value="Unassembled WGS sequence"/>
</dbReference>
<name>A0A1B7N4S8_9AGAM</name>
<proteinExistence type="predicted"/>
<gene>
    <name evidence="1" type="ORF">K503DRAFT_865095</name>
</gene>
<keyword evidence="2" id="KW-1185">Reference proteome</keyword>
<protein>
    <submittedName>
        <fullName evidence="1">Uncharacterized protein</fullName>
    </submittedName>
</protein>
<reference evidence="1 2" key="1">
    <citation type="submission" date="2016-06" db="EMBL/GenBank/DDBJ databases">
        <title>Comparative genomics of the ectomycorrhizal sister species Rhizopogon vinicolor and Rhizopogon vesiculosus (Basidiomycota: Boletales) reveals a divergence of the mating type B locus.</title>
        <authorList>
            <consortium name="DOE Joint Genome Institute"/>
            <person name="Mujic A.B."/>
            <person name="Kuo A."/>
            <person name="Tritt A."/>
            <person name="Lipzen A."/>
            <person name="Chen C."/>
            <person name="Johnson J."/>
            <person name="Sharma A."/>
            <person name="Barry K."/>
            <person name="Grigoriev I.V."/>
            <person name="Spatafora J.W."/>
        </authorList>
    </citation>
    <scope>NUCLEOTIDE SEQUENCE [LARGE SCALE GENOMIC DNA]</scope>
    <source>
        <strain evidence="1 2">AM-OR11-026</strain>
    </source>
</reference>
<accession>A0A1B7N4S8</accession>
<dbReference type="OrthoDB" id="2680218at2759"/>
<evidence type="ECO:0000313" key="2">
    <source>
        <dbReference type="Proteomes" id="UP000092154"/>
    </source>
</evidence>
<dbReference type="EMBL" id="KV448233">
    <property type="protein sequence ID" value="OAX39865.1"/>
    <property type="molecule type" value="Genomic_DNA"/>
</dbReference>
<dbReference type="AlphaFoldDB" id="A0A1B7N4S8"/>